<organism evidence="2 3">
    <name type="scientific">Chryseobacterium shigense</name>
    <dbReference type="NCBI Taxonomy" id="297244"/>
    <lineage>
        <taxon>Bacteria</taxon>
        <taxon>Pseudomonadati</taxon>
        <taxon>Bacteroidota</taxon>
        <taxon>Flavobacteriia</taxon>
        <taxon>Flavobacteriales</taxon>
        <taxon>Weeksellaceae</taxon>
        <taxon>Chryseobacterium group</taxon>
        <taxon>Chryseobacterium</taxon>
    </lineage>
</organism>
<proteinExistence type="predicted"/>
<dbReference type="InterPro" id="IPR036465">
    <property type="entry name" value="vWFA_dom_sf"/>
</dbReference>
<feature type="domain" description="VWFA" evidence="1">
    <location>
        <begin position="33"/>
        <end position="238"/>
    </location>
</feature>
<name>A0A841NH49_9FLAO</name>
<gene>
    <name evidence="2" type="ORF">HNP36_001692</name>
</gene>
<evidence type="ECO:0000313" key="3">
    <source>
        <dbReference type="Proteomes" id="UP000589738"/>
    </source>
</evidence>
<dbReference type="Pfam" id="PF13519">
    <property type="entry name" value="VWA_2"/>
    <property type="match status" value="1"/>
</dbReference>
<dbReference type="Proteomes" id="UP000589738">
    <property type="component" value="Unassembled WGS sequence"/>
</dbReference>
<evidence type="ECO:0000259" key="1">
    <source>
        <dbReference type="PROSITE" id="PS50234"/>
    </source>
</evidence>
<dbReference type="InterPro" id="IPR002035">
    <property type="entry name" value="VWF_A"/>
</dbReference>
<dbReference type="PROSITE" id="PS51257">
    <property type="entry name" value="PROKAR_LIPOPROTEIN"/>
    <property type="match status" value="1"/>
</dbReference>
<accession>A0A841NH49</accession>
<reference evidence="2 3" key="1">
    <citation type="submission" date="2020-08" db="EMBL/GenBank/DDBJ databases">
        <title>Functional genomics of gut bacteria from endangered species of beetles.</title>
        <authorList>
            <person name="Carlos-Shanley C."/>
        </authorList>
    </citation>
    <scope>NUCLEOTIDE SEQUENCE [LARGE SCALE GENOMIC DNA]</scope>
    <source>
        <strain evidence="2 3">S00136</strain>
    </source>
</reference>
<dbReference type="AlphaFoldDB" id="A0A841NH49"/>
<dbReference type="RefSeq" id="WP_184158507.1">
    <property type="nucleotide sequence ID" value="NZ_JACHLC010000001.1"/>
</dbReference>
<sequence>MKYSLILLSVIFLSGCSKTENKSVQKNELPPQNIALVIDRSISMYSIDFKPNRSGAVLNVLKKVISSKKDNQAFSIVVFAGNSYLICPLTKNKQELLTALDKTAKQITHIGPLKFGTSFSHALLNALYSLKGHKGQNSILFFSDGNTTIDSYPINIPIDEAVTNNIPINSIVITPKDFAISPTTMDLNYKMGFEKVKAIPVDTVKAKQIPAKTGGIFKIFYTQKDFDQFDLKNIIDHTNYQLPAKKNPSQTDPKKLIMIYSEIEKKNDSIAKLYQ</sequence>
<dbReference type="PROSITE" id="PS50234">
    <property type="entry name" value="VWFA"/>
    <property type="match status" value="1"/>
</dbReference>
<dbReference type="SMART" id="SM00327">
    <property type="entry name" value="VWA"/>
    <property type="match status" value="1"/>
</dbReference>
<dbReference type="Gene3D" id="3.40.50.410">
    <property type="entry name" value="von Willebrand factor, type A domain"/>
    <property type="match status" value="1"/>
</dbReference>
<dbReference type="EMBL" id="JACHLC010000001">
    <property type="protein sequence ID" value="MBB6370639.1"/>
    <property type="molecule type" value="Genomic_DNA"/>
</dbReference>
<evidence type="ECO:0000313" key="2">
    <source>
        <dbReference type="EMBL" id="MBB6370639.1"/>
    </source>
</evidence>
<protein>
    <recommendedName>
        <fullName evidence="1">VWFA domain-containing protein</fullName>
    </recommendedName>
</protein>
<dbReference type="SUPFAM" id="SSF53300">
    <property type="entry name" value="vWA-like"/>
    <property type="match status" value="1"/>
</dbReference>
<comment type="caution">
    <text evidence="2">The sequence shown here is derived from an EMBL/GenBank/DDBJ whole genome shotgun (WGS) entry which is preliminary data.</text>
</comment>
<keyword evidence="3" id="KW-1185">Reference proteome</keyword>